<keyword evidence="9" id="KW-0739">Sodium transport</keyword>
<dbReference type="PANTHER" id="PTHR10110:SF86">
    <property type="entry name" value="SODIUM_HYDROGEN EXCHANGER 7"/>
    <property type="match status" value="1"/>
</dbReference>
<evidence type="ECO:0000256" key="10">
    <source>
        <dbReference type="SAM" id="Phobius"/>
    </source>
</evidence>
<evidence type="ECO:0000256" key="9">
    <source>
        <dbReference type="ARBA" id="ARBA00023201"/>
    </source>
</evidence>
<dbReference type="GO" id="GO:0005886">
    <property type="term" value="C:plasma membrane"/>
    <property type="evidence" value="ECO:0007669"/>
    <property type="project" value="UniProtKB-SubCell"/>
</dbReference>
<feature type="transmembrane region" description="Helical" evidence="10">
    <location>
        <begin position="349"/>
        <end position="371"/>
    </location>
</feature>
<keyword evidence="8 10" id="KW-0472">Membrane</keyword>
<evidence type="ECO:0000313" key="13">
    <source>
        <dbReference type="Proteomes" id="UP000465035"/>
    </source>
</evidence>
<dbReference type="GO" id="GO:0098719">
    <property type="term" value="P:sodium ion import across plasma membrane"/>
    <property type="evidence" value="ECO:0007669"/>
    <property type="project" value="TreeGrafter"/>
</dbReference>
<keyword evidence="2" id="KW-0813">Transport</keyword>
<dbReference type="GO" id="GO:0051453">
    <property type="term" value="P:regulation of intracellular pH"/>
    <property type="evidence" value="ECO:0007669"/>
    <property type="project" value="TreeGrafter"/>
</dbReference>
<dbReference type="AlphaFoldDB" id="A0A6P1E208"/>
<evidence type="ECO:0000313" key="12">
    <source>
        <dbReference type="EMBL" id="QHB51177.1"/>
    </source>
</evidence>
<dbReference type="EMBL" id="CP047121">
    <property type="protein sequence ID" value="QHB51177.1"/>
    <property type="molecule type" value="Genomic_DNA"/>
</dbReference>
<feature type="transmembrane region" description="Helical" evidence="10">
    <location>
        <begin position="51"/>
        <end position="67"/>
    </location>
</feature>
<dbReference type="Proteomes" id="UP000465035">
    <property type="component" value="Chromosome"/>
</dbReference>
<comment type="subcellular location">
    <subcellularLocation>
        <location evidence="1">Cell membrane</location>
        <topology evidence="1">Multi-pass membrane protein</topology>
    </subcellularLocation>
</comment>
<sequence>MEAFYLVALLIVATIISNMVYTVFPKIPLTFYQIACGFLLTLLPIFRDYTLYPEFFMVGIIAPLMFNDGRNTDVSHLGNAFHHIMSMAVYLAILTAVIIGTFAHTMMAIIPLSLCFALAAIVTPTDSLAFSSITEGVSLPENVSTVLESESLFNDASGIVVFNLALSSFLTGQFSFSKGLINFIISFFGGLIIGLIAGLAFVKLQTFLVNKSMDTSSVIVPFSLMTPFAIYLISEHLGCSGILAVVAAGIVYGLNQSRLKLTTTNVRLVTGATWSIVSNLLNGIVFVLLGVTLPTVISNIIPLSSTLTIELAGLAFAIYLLMGIVRFLWAKLNFIRLNRDQPSTMKEAFLIAIGGVHGTITLSMALSLPLTLSGHAFPYRNEIIFVATIVILLSLVVPAFILPNMLPRKKDDDQSSFNHYRTEMVNYSISQVKVQESVPLADRNYVIDMLASQKQGGNIDKTQINDIMNQTHKVEIDAITGLLTAGKIPQNVANQISRRMMMTPGQRGGFLTKLQFLFRVRFPNKRTRKIKRNMQSVASRFSPELNQKLFDKKVAIRKIVEDTVYQHVNKFLDDIENETNAPSIAFVRNGYNFRHARIDSSDSSDDLRNQLLIQAFQYEYSYVASAFRDKEISRTISDQLNQSVTTDQMVYMEQG</sequence>
<dbReference type="GO" id="GO:0015386">
    <property type="term" value="F:potassium:proton antiporter activity"/>
    <property type="evidence" value="ECO:0007669"/>
    <property type="project" value="TreeGrafter"/>
</dbReference>
<keyword evidence="4 10" id="KW-0812">Transmembrane</keyword>
<keyword evidence="3" id="KW-1003">Cell membrane</keyword>
<evidence type="ECO:0000256" key="5">
    <source>
        <dbReference type="ARBA" id="ARBA00022989"/>
    </source>
</evidence>
<evidence type="ECO:0000256" key="3">
    <source>
        <dbReference type="ARBA" id="ARBA00022475"/>
    </source>
</evidence>
<evidence type="ECO:0000256" key="4">
    <source>
        <dbReference type="ARBA" id="ARBA00022692"/>
    </source>
</evidence>
<dbReference type="InterPro" id="IPR018422">
    <property type="entry name" value="Cation/H_exchanger_CPA1"/>
</dbReference>
<feature type="transmembrane region" description="Helical" evidence="10">
    <location>
        <begin position="311"/>
        <end position="329"/>
    </location>
</feature>
<gene>
    <name evidence="12" type="ORF">GQR93_02525</name>
</gene>
<evidence type="ECO:0000256" key="8">
    <source>
        <dbReference type="ARBA" id="ARBA00023136"/>
    </source>
</evidence>
<dbReference type="RefSeq" id="WP_003552042.1">
    <property type="nucleotide sequence ID" value="NZ_CABKOL010000106.1"/>
</dbReference>
<dbReference type="Pfam" id="PF00999">
    <property type="entry name" value="Na_H_Exchanger"/>
    <property type="match status" value="1"/>
</dbReference>
<feature type="domain" description="Cation/H+ exchanger transmembrane" evidence="11">
    <location>
        <begin position="13"/>
        <end position="403"/>
    </location>
</feature>
<feature type="transmembrane region" description="Helical" evidence="10">
    <location>
        <begin position="228"/>
        <end position="254"/>
    </location>
</feature>
<evidence type="ECO:0000259" key="11">
    <source>
        <dbReference type="Pfam" id="PF00999"/>
    </source>
</evidence>
<keyword evidence="6" id="KW-0915">Sodium</keyword>
<reference evidence="12 13" key="1">
    <citation type="submission" date="2019-12" db="EMBL/GenBank/DDBJ databases">
        <title>Lactobacillus hilgardii FLUB.</title>
        <authorList>
            <person name="Gustaw K."/>
        </authorList>
    </citation>
    <scope>NUCLEOTIDE SEQUENCE [LARGE SCALE GENOMIC DNA]</scope>
    <source>
        <strain evidence="12 13">FLUB</strain>
    </source>
</reference>
<evidence type="ECO:0000256" key="1">
    <source>
        <dbReference type="ARBA" id="ARBA00004651"/>
    </source>
</evidence>
<accession>A0A6P1E208</accession>
<keyword evidence="5 10" id="KW-1133">Transmembrane helix</keyword>
<dbReference type="InterPro" id="IPR006153">
    <property type="entry name" value="Cation/H_exchanger_TM"/>
</dbReference>
<dbReference type="GeneID" id="69057233"/>
<dbReference type="Gene3D" id="6.10.140.1330">
    <property type="match status" value="1"/>
</dbReference>
<dbReference type="GO" id="GO:0015385">
    <property type="term" value="F:sodium:proton antiporter activity"/>
    <property type="evidence" value="ECO:0007669"/>
    <property type="project" value="InterPro"/>
</dbReference>
<feature type="transmembrane region" description="Helical" evidence="10">
    <location>
        <begin position="266"/>
        <end position="291"/>
    </location>
</feature>
<organism evidence="12 13">
    <name type="scientific">Lentilactobacillus hilgardii</name>
    <name type="common">Lactobacillus hilgardii</name>
    <dbReference type="NCBI Taxonomy" id="1588"/>
    <lineage>
        <taxon>Bacteria</taxon>
        <taxon>Bacillati</taxon>
        <taxon>Bacillota</taxon>
        <taxon>Bacilli</taxon>
        <taxon>Lactobacillales</taxon>
        <taxon>Lactobacillaceae</taxon>
        <taxon>Lentilactobacillus</taxon>
    </lineage>
</organism>
<feature type="transmembrane region" description="Helical" evidence="10">
    <location>
        <begin position="88"/>
        <end position="121"/>
    </location>
</feature>
<keyword evidence="7" id="KW-0406">Ion transport</keyword>
<evidence type="ECO:0000256" key="6">
    <source>
        <dbReference type="ARBA" id="ARBA00023053"/>
    </source>
</evidence>
<feature type="transmembrane region" description="Helical" evidence="10">
    <location>
        <begin position="383"/>
        <end position="402"/>
    </location>
</feature>
<feature type="transmembrane region" description="Helical" evidence="10">
    <location>
        <begin position="6"/>
        <end position="24"/>
    </location>
</feature>
<feature type="transmembrane region" description="Helical" evidence="10">
    <location>
        <begin position="183"/>
        <end position="208"/>
    </location>
</feature>
<protein>
    <submittedName>
        <fullName evidence="12">Sodium:proton antiporter</fullName>
    </submittedName>
</protein>
<dbReference type="PANTHER" id="PTHR10110">
    <property type="entry name" value="SODIUM/HYDROGEN EXCHANGER"/>
    <property type="match status" value="1"/>
</dbReference>
<name>A0A6P1E208_LENHI</name>
<proteinExistence type="predicted"/>
<dbReference type="SMR" id="A0A6P1E208"/>
<evidence type="ECO:0000256" key="7">
    <source>
        <dbReference type="ARBA" id="ARBA00023065"/>
    </source>
</evidence>
<feature type="transmembrane region" description="Helical" evidence="10">
    <location>
        <begin position="29"/>
        <end position="45"/>
    </location>
</feature>
<evidence type="ECO:0000256" key="2">
    <source>
        <dbReference type="ARBA" id="ARBA00022448"/>
    </source>
</evidence>